<name>T1I3Y4_RHOPR</name>
<dbReference type="FunFam" id="3.30.40.10:FF:000069">
    <property type="entry name" value="E3 ubiquitin-protein ligase RNF115"/>
    <property type="match status" value="1"/>
</dbReference>
<dbReference type="InterPro" id="IPR001841">
    <property type="entry name" value="Znf_RING"/>
</dbReference>
<dbReference type="EMBL" id="ACPB03003299">
    <property type="status" value="NOT_ANNOTATED_CDS"/>
    <property type="molecule type" value="Genomic_DNA"/>
</dbReference>
<feature type="domain" description="RING-type" evidence="10">
    <location>
        <begin position="163"/>
        <end position="231"/>
    </location>
</feature>
<evidence type="ECO:0000256" key="3">
    <source>
        <dbReference type="ARBA" id="ARBA00012483"/>
    </source>
</evidence>
<evidence type="ECO:0000313" key="11">
    <source>
        <dbReference type="EnsemblMetazoa" id="RPRC011003-PA"/>
    </source>
</evidence>
<evidence type="ECO:0000256" key="7">
    <source>
        <dbReference type="ARBA" id="ARBA00022786"/>
    </source>
</evidence>
<keyword evidence="8" id="KW-0862">Zinc</keyword>
<organism evidence="11 12">
    <name type="scientific">Rhodnius prolixus</name>
    <name type="common">Triatomid bug</name>
    <dbReference type="NCBI Taxonomy" id="13249"/>
    <lineage>
        <taxon>Eukaryota</taxon>
        <taxon>Metazoa</taxon>
        <taxon>Ecdysozoa</taxon>
        <taxon>Arthropoda</taxon>
        <taxon>Hexapoda</taxon>
        <taxon>Insecta</taxon>
        <taxon>Pterygota</taxon>
        <taxon>Neoptera</taxon>
        <taxon>Paraneoptera</taxon>
        <taxon>Hemiptera</taxon>
        <taxon>Heteroptera</taxon>
        <taxon>Panheteroptera</taxon>
        <taxon>Cimicomorpha</taxon>
        <taxon>Reduviidae</taxon>
        <taxon>Triatominae</taxon>
        <taxon>Rhodnius</taxon>
    </lineage>
</organism>
<dbReference type="GO" id="GO:0006511">
    <property type="term" value="P:ubiquitin-dependent protein catabolic process"/>
    <property type="evidence" value="ECO:0007669"/>
    <property type="project" value="TreeGrafter"/>
</dbReference>
<feature type="compositionally biased region" description="Basic and acidic residues" evidence="9">
    <location>
        <begin position="319"/>
        <end position="328"/>
    </location>
</feature>
<evidence type="ECO:0000256" key="6">
    <source>
        <dbReference type="ARBA" id="ARBA00022771"/>
    </source>
</evidence>
<evidence type="ECO:0000256" key="2">
    <source>
        <dbReference type="ARBA" id="ARBA00004906"/>
    </source>
</evidence>
<dbReference type="GO" id="GO:0008270">
    <property type="term" value="F:zinc ion binding"/>
    <property type="evidence" value="ECO:0007669"/>
    <property type="project" value="UniProtKB-KW"/>
</dbReference>
<dbReference type="PANTHER" id="PTHR45931">
    <property type="entry name" value="SI:CH211-59O9.10"/>
    <property type="match status" value="1"/>
</dbReference>
<dbReference type="InterPro" id="IPR013083">
    <property type="entry name" value="Znf_RING/FYVE/PHD"/>
</dbReference>
<evidence type="ECO:0000259" key="10">
    <source>
        <dbReference type="PROSITE" id="PS50089"/>
    </source>
</evidence>
<feature type="region of interest" description="Disordered" evidence="9">
    <location>
        <begin position="266"/>
        <end position="328"/>
    </location>
</feature>
<keyword evidence="5" id="KW-0479">Metal-binding</keyword>
<evidence type="ECO:0000256" key="5">
    <source>
        <dbReference type="ARBA" id="ARBA00022723"/>
    </source>
</evidence>
<evidence type="ECO:0000256" key="9">
    <source>
        <dbReference type="SAM" id="MobiDB-lite"/>
    </source>
</evidence>
<evidence type="ECO:0000256" key="4">
    <source>
        <dbReference type="ARBA" id="ARBA00022679"/>
    </source>
</evidence>
<dbReference type="Pfam" id="PF17123">
    <property type="entry name" value="zf-RING_11"/>
    <property type="match status" value="1"/>
</dbReference>
<accession>T1I3Y4</accession>
<dbReference type="HOGENOM" id="CLU_034892_0_1_1"/>
<dbReference type="eggNOG" id="KOG0800">
    <property type="taxonomic scope" value="Eukaryota"/>
</dbReference>
<dbReference type="EnsemblMetazoa" id="RPRC011003-RA">
    <property type="protein sequence ID" value="RPRC011003-PA"/>
    <property type="gene ID" value="RPRC011003"/>
</dbReference>
<dbReference type="OMA" id="TSYSGWP"/>
<keyword evidence="4" id="KW-0808">Transferase</keyword>
<dbReference type="AlphaFoldDB" id="T1I3Y4"/>
<comment type="catalytic activity">
    <reaction evidence="1">
        <text>S-ubiquitinyl-[E2 ubiquitin-conjugating enzyme]-L-cysteine + [acceptor protein]-L-lysine = [E2 ubiquitin-conjugating enzyme]-L-cysteine + N(6)-ubiquitinyl-[acceptor protein]-L-lysine.</text>
        <dbReference type="EC" id="2.3.2.27"/>
    </reaction>
</comment>
<keyword evidence="7" id="KW-0833">Ubl conjugation pathway</keyword>
<dbReference type="SUPFAM" id="SSF57850">
    <property type="entry name" value="RING/U-box"/>
    <property type="match status" value="1"/>
</dbReference>
<reference evidence="11" key="1">
    <citation type="submission" date="2015-05" db="UniProtKB">
        <authorList>
            <consortium name="EnsemblMetazoa"/>
        </authorList>
    </citation>
    <scope>IDENTIFICATION</scope>
</reference>
<dbReference type="GO" id="GO:0005634">
    <property type="term" value="C:nucleus"/>
    <property type="evidence" value="ECO:0007669"/>
    <property type="project" value="TreeGrafter"/>
</dbReference>
<feature type="compositionally biased region" description="Low complexity" evidence="9">
    <location>
        <begin position="268"/>
        <end position="317"/>
    </location>
</feature>
<proteinExistence type="predicted"/>
<dbReference type="Proteomes" id="UP000015103">
    <property type="component" value="Unassembled WGS sequence"/>
</dbReference>
<dbReference type="EC" id="2.3.2.27" evidence="3"/>
<dbReference type="SMART" id="SM00184">
    <property type="entry name" value="RING"/>
    <property type="match status" value="1"/>
</dbReference>
<evidence type="ECO:0000256" key="1">
    <source>
        <dbReference type="ARBA" id="ARBA00000900"/>
    </source>
</evidence>
<dbReference type="Gene3D" id="3.30.40.10">
    <property type="entry name" value="Zinc/RING finger domain, C3HC4 (zinc finger)"/>
    <property type="match status" value="1"/>
</dbReference>
<dbReference type="GO" id="GO:0061630">
    <property type="term" value="F:ubiquitin protein ligase activity"/>
    <property type="evidence" value="ECO:0007669"/>
    <property type="project" value="UniProtKB-EC"/>
</dbReference>
<protein>
    <recommendedName>
        <fullName evidence="3">RING-type E3 ubiquitin transferase</fullName>
        <ecNumber evidence="3">2.3.2.27</ecNumber>
    </recommendedName>
</protein>
<dbReference type="STRING" id="13249.T1I3Y4"/>
<dbReference type="PROSITE" id="PS50089">
    <property type="entry name" value="ZF_RING_2"/>
    <property type="match status" value="1"/>
</dbReference>
<dbReference type="GO" id="GO:0000209">
    <property type="term" value="P:protein polyubiquitination"/>
    <property type="evidence" value="ECO:0007669"/>
    <property type="project" value="UniProtKB-ARBA"/>
</dbReference>
<comment type="pathway">
    <text evidence="2">Protein modification; protein ubiquitination.</text>
</comment>
<dbReference type="InParanoid" id="T1I3Y4"/>
<evidence type="ECO:0000313" key="12">
    <source>
        <dbReference type="Proteomes" id="UP000015103"/>
    </source>
</evidence>
<sequence>QDYKCPNCQSGFIEALENAPEQHDESDSELEVQSFELLHEVLNGLEERRGGRGRRSGRAGRARQMYEPMETILQDFMMNLGVGWGAMGSNTIGVGTGRGGGGPVLLLGNPGDYAWGREGLDAIVTQLLNQMDTTGPPPLAKDKINQIPVVIITKEQADTNLQCSVCWEDFKIDEPVRKLPCEHVYHENCIIPWLELVTILNNYVSLFYILDFFFFNVYVHYLQHGTCPICRKTLTEDGRVEDPDNSSNVVGNSLATLFRYATEGGNTRASSSASSGGSVSSRGGSVTTAPASSTTGPSSTSSSSTSSTSSTSSSSSSRPDFHMDIDFD</sequence>
<keyword evidence="12" id="KW-1185">Reference proteome</keyword>
<dbReference type="PANTHER" id="PTHR45931:SF3">
    <property type="entry name" value="RING ZINC FINGER-CONTAINING PROTEIN"/>
    <property type="match status" value="1"/>
</dbReference>
<dbReference type="InterPro" id="IPR051834">
    <property type="entry name" value="RING_finger_E3_ligase"/>
</dbReference>
<dbReference type="VEuPathDB" id="VectorBase:RPRC011003"/>
<evidence type="ECO:0000256" key="8">
    <source>
        <dbReference type="ARBA" id="ARBA00022833"/>
    </source>
</evidence>
<keyword evidence="6" id="KW-0863">Zinc-finger</keyword>